<sequence>MANDRLPPPLQAGLALTALAPMQDVTDLPFMRAIAAYGSPDYFFTEYFRVYANSRPERYILRSITENTTGRPIFAQLIGESIPDLVRSAQELCRYAIAGIDLNMGCPAPRIYRKNVGGGLLRDPDKIDQILGALRSAIAIPFTVKMRIGFEDTANFDRILDLINKHDIDLLSLHGRTVREMYRSEVHYDQIAHAVRRVKCPVLANGNVSSAANALAILAETGAAGVMVGRAAIRNPWIFQQIRQALSGEPITTVTLNEVRTYIDRLHNTVTAPEVPERSRVDNMKKYLNFIGQGVDAAGAFLNEMRRARSEAELFGICDRFLLSEPNRAFAAEPYQGLVARPSCEAE</sequence>
<evidence type="ECO:0000259" key="8">
    <source>
        <dbReference type="Pfam" id="PF01207"/>
    </source>
</evidence>
<dbReference type="InterPro" id="IPR013785">
    <property type="entry name" value="Aldolase_TIM"/>
</dbReference>
<name>A0AAW9PSG7_9CYAN</name>
<evidence type="ECO:0000256" key="2">
    <source>
        <dbReference type="ARBA" id="ARBA00022643"/>
    </source>
</evidence>
<dbReference type="Gene3D" id="3.20.20.70">
    <property type="entry name" value="Aldolase class I"/>
    <property type="match status" value="1"/>
</dbReference>
<accession>A0AAW9PSG7</accession>
<dbReference type="PIRSF" id="PIRSF006621">
    <property type="entry name" value="Dus"/>
    <property type="match status" value="1"/>
</dbReference>
<comment type="cofactor">
    <cofactor evidence="5 7">
        <name>FMN</name>
        <dbReference type="ChEBI" id="CHEBI:58210"/>
    </cofactor>
</comment>
<dbReference type="InterPro" id="IPR001269">
    <property type="entry name" value="DUS_fam"/>
</dbReference>
<dbReference type="EC" id="1.3.1.-" evidence="5"/>
<evidence type="ECO:0000256" key="6">
    <source>
        <dbReference type="PIRSR" id="PIRSR006621-1"/>
    </source>
</evidence>
<feature type="binding site" evidence="7">
    <location>
        <position position="174"/>
    </location>
    <ligand>
        <name>FMN</name>
        <dbReference type="ChEBI" id="CHEBI:58210"/>
    </ligand>
</feature>
<dbReference type="PANTHER" id="PTHR45846:SF1">
    <property type="entry name" value="TRNA-DIHYDROURIDINE(47) SYNTHASE [NAD(P)(+)]-LIKE"/>
    <property type="match status" value="1"/>
</dbReference>
<dbReference type="PANTHER" id="PTHR45846">
    <property type="entry name" value="TRNA-DIHYDROURIDINE(47) SYNTHASE [NAD(P)(+)]-LIKE"/>
    <property type="match status" value="1"/>
</dbReference>
<protein>
    <recommendedName>
        <fullName evidence="5">tRNA-dihydrouridine synthase</fullName>
        <ecNumber evidence="5">1.3.1.-</ecNumber>
    </recommendedName>
</protein>
<keyword evidence="10" id="KW-1185">Reference proteome</keyword>
<dbReference type="InterPro" id="IPR035587">
    <property type="entry name" value="DUS-like_FMN-bd"/>
</dbReference>
<feature type="binding site" evidence="7">
    <location>
        <position position="145"/>
    </location>
    <ligand>
        <name>FMN</name>
        <dbReference type="ChEBI" id="CHEBI:58210"/>
    </ligand>
</feature>
<comment type="similarity">
    <text evidence="5">Belongs to the dus family.</text>
</comment>
<dbReference type="Pfam" id="PF01207">
    <property type="entry name" value="Dus"/>
    <property type="match status" value="1"/>
</dbReference>
<reference evidence="9" key="1">
    <citation type="submission" date="2024-01" db="EMBL/GenBank/DDBJ databases">
        <title>Bank of Algae and Cyanobacteria of the Azores (BACA) strain genomes.</title>
        <authorList>
            <person name="Luz R."/>
            <person name="Cordeiro R."/>
            <person name="Fonseca A."/>
            <person name="Goncalves V."/>
        </authorList>
    </citation>
    <scope>NUCLEOTIDE SEQUENCE</scope>
    <source>
        <strain evidence="9">BACA0141</strain>
    </source>
</reference>
<dbReference type="GO" id="GO:0017150">
    <property type="term" value="F:tRNA dihydrouridine synthase activity"/>
    <property type="evidence" value="ECO:0007669"/>
    <property type="project" value="InterPro"/>
</dbReference>
<evidence type="ECO:0000256" key="5">
    <source>
        <dbReference type="PIRNR" id="PIRNR006621"/>
    </source>
</evidence>
<keyword evidence="3 5" id="KW-0819">tRNA processing</keyword>
<dbReference type="GO" id="GO:0050660">
    <property type="term" value="F:flavin adenine dinucleotide binding"/>
    <property type="evidence" value="ECO:0007669"/>
    <property type="project" value="InterPro"/>
</dbReference>
<gene>
    <name evidence="9" type="ORF">V2H45_11380</name>
</gene>
<feature type="binding site" evidence="7">
    <location>
        <position position="76"/>
    </location>
    <ligand>
        <name>FMN</name>
        <dbReference type="ChEBI" id="CHEBI:58210"/>
    </ligand>
</feature>
<feature type="active site" description="Proton donor" evidence="6">
    <location>
        <position position="106"/>
    </location>
</feature>
<keyword evidence="7" id="KW-0547">Nucleotide-binding</keyword>
<dbReference type="GO" id="GO:0003723">
    <property type="term" value="F:RNA binding"/>
    <property type="evidence" value="ECO:0007669"/>
    <property type="project" value="TreeGrafter"/>
</dbReference>
<keyword evidence="1 5" id="KW-0285">Flavoprotein</keyword>
<proteinExistence type="inferred from homology"/>
<dbReference type="AlphaFoldDB" id="A0AAW9PSG7"/>
<dbReference type="RefSeq" id="WP_330483781.1">
    <property type="nucleotide sequence ID" value="NZ_JAZBJZ010000039.1"/>
</dbReference>
<keyword evidence="2 5" id="KW-0288">FMN</keyword>
<dbReference type="EMBL" id="JAZBJZ010000039">
    <property type="protein sequence ID" value="MEE3717352.1"/>
    <property type="molecule type" value="Genomic_DNA"/>
</dbReference>
<evidence type="ECO:0000256" key="4">
    <source>
        <dbReference type="ARBA" id="ARBA00023002"/>
    </source>
</evidence>
<dbReference type="CDD" id="cd02801">
    <property type="entry name" value="DUS_like_FMN"/>
    <property type="match status" value="1"/>
</dbReference>
<evidence type="ECO:0000313" key="10">
    <source>
        <dbReference type="Proteomes" id="UP001333818"/>
    </source>
</evidence>
<evidence type="ECO:0000256" key="3">
    <source>
        <dbReference type="ARBA" id="ARBA00022694"/>
    </source>
</evidence>
<feature type="binding site" evidence="7">
    <location>
        <begin position="229"/>
        <end position="230"/>
    </location>
    <ligand>
        <name>FMN</name>
        <dbReference type="ChEBI" id="CHEBI:58210"/>
    </ligand>
</feature>
<evidence type="ECO:0000256" key="1">
    <source>
        <dbReference type="ARBA" id="ARBA00022630"/>
    </source>
</evidence>
<dbReference type="SUPFAM" id="SSF51395">
    <property type="entry name" value="FMN-linked oxidoreductases"/>
    <property type="match status" value="1"/>
</dbReference>
<feature type="domain" description="DUS-like FMN-binding" evidence="8">
    <location>
        <begin position="19"/>
        <end position="311"/>
    </location>
</feature>
<comment type="function">
    <text evidence="5">Catalyzes the synthesis of 5,6-dihydrouridine (D), a modified base found in the D-loop of most tRNAs, via the reduction of the C5-C6 double bond in target uridines.</text>
</comment>
<dbReference type="Proteomes" id="UP001333818">
    <property type="component" value="Unassembled WGS sequence"/>
</dbReference>
<comment type="caution">
    <text evidence="9">The sequence shown here is derived from an EMBL/GenBank/DDBJ whole genome shotgun (WGS) entry which is preliminary data.</text>
</comment>
<evidence type="ECO:0000256" key="7">
    <source>
        <dbReference type="PIRSR" id="PIRSR006621-2"/>
    </source>
</evidence>
<evidence type="ECO:0000313" key="9">
    <source>
        <dbReference type="EMBL" id="MEE3717352.1"/>
    </source>
</evidence>
<keyword evidence="4 5" id="KW-0560">Oxidoreductase</keyword>
<organism evidence="9 10">
    <name type="scientific">Tumidithrix elongata BACA0141</name>
    <dbReference type="NCBI Taxonomy" id="2716417"/>
    <lineage>
        <taxon>Bacteria</taxon>
        <taxon>Bacillati</taxon>
        <taxon>Cyanobacteriota</taxon>
        <taxon>Cyanophyceae</taxon>
        <taxon>Pseudanabaenales</taxon>
        <taxon>Pseudanabaenaceae</taxon>
        <taxon>Tumidithrix</taxon>
        <taxon>Tumidithrix elongata</taxon>
    </lineage>
</organism>